<dbReference type="InterPro" id="IPR045076">
    <property type="entry name" value="MutS"/>
</dbReference>
<dbReference type="InterPro" id="IPR036187">
    <property type="entry name" value="DNA_mismatch_repair_MutS_sf"/>
</dbReference>
<evidence type="ECO:0000256" key="7">
    <source>
        <dbReference type="ARBA" id="ARBA00023254"/>
    </source>
</evidence>
<keyword evidence="3" id="KW-0227">DNA damage</keyword>
<evidence type="ECO:0000313" key="12">
    <source>
        <dbReference type="EMBL" id="KAK7101117.1"/>
    </source>
</evidence>
<comment type="similarity">
    <text evidence="1">Belongs to the DNA mismatch repair MutS family.</text>
</comment>
<keyword evidence="4" id="KW-0067">ATP-binding</keyword>
<dbReference type="InterPro" id="IPR036678">
    <property type="entry name" value="MutS_con_dom_sf"/>
</dbReference>
<feature type="domain" description="DNA mismatch repair proteins mutS family" evidence="11">
    <location>
        <begin position="690"/>
        <end position="706"/>
    </location>
</feature>
<name>A0AAN9GAM3_9CAEN</name>
<evidence type="ECO:0000256" key="5">
    <source>
        <dbReference type="ARBA" id="ARBA00023125"/>
    </source>
</evidence>
<keyword evidence="2" id="KW-0547">Nucleotide-binding</keyword>
<dbReference type="GO" id="GO:0006298">
    <property type="term" value="P:mismatch repair"/>
    <property type="evidence" value="ECO:0007669"/>
    <property type="project" value="InterPro"/>
</dbReference>
<dbReference type="GO" id="GO:0005634">
    <property type="term" value="C:nucleus"/>
    <property type="evidence" value="ECO:0007669"/>
    <property type="project" value="TreeGrafter"/>
</dbReference>
<evidence type="ECO:0000256" key="2">
    <source>
        <dbReference type="ARBA" id="ARBA00022741"/>
    </source>
</evidence>
<feature type="region of interest" description="Disordered" evidence="10">
    <location>
        <begin position="1"/>
        <end position="41"/>
    </location>
</feature>
<proteinExistence type="inferred from homology"/>
<dbReference type="PANTHER" id="PTHR11361">
    <property type="entry name" value="DNA MISMATCH REPAIR PROTEIN MUTS FAMILY MEMBER"/>
    <property type="match status" value="1"/>
</dbReference>
<dbReference type="GO" id="GO:0005524">
    <property type="term" value="F:ATP binding"/>
    <property type="evidence" value="ECO:0007669"/>
    <property type="project" value="UniProtKB-KW"/>
</dbReference>
<dbReference type="PIRSF" id="PIRSF037677">
    <property type="entry name" value="DNA_mis_repair_Msh6"/>
    <property type="match status" value="1"/>
</dbReference>
<dbReference type="FunFam" id="3.40.50.300:FF:000820">
    <property type="entry name" value="MutS homolog 5 (E. coli)"/>
    <property type="match status" value="1"/>
</dbReference>
<reference evidence="12 13" key="1">
    <citation type="submission" date="2024-02" db="EMBL/GenBank/DDBJ databases">
        <title>Chromosome-scale genome assembly of the rough periwinkle Littorina saxatilis.</title>
        <authorList>
            <person name="De Jode A."/>
            <person name="Faria R."/>
            <person name="Formenti G."/>
            <person name="Sims Y."/>
            <person name="Smith T.P."/>
            <person name="Tracey A."/>
            <person name="Wood J.M.D."/>
            <person name="Zagrodzka Z.B."/>
            <person name="Johannesson K."/>
            <person name="Butlin R.K."/>
            <person name="Leder E.H."/>
        </authorList>
    </citation>
    <scope>NUCLEOTIDE SEQUENCE [LARGE SCALE GENOMIC DNA]</scope>
    <source>
        <strain evidence="12">Snail1</strain>
        <tissue evidence="12">Muscle</tissue>
    </source>
</reference>
<accession>A0AAN9GAM3</accession>
<protein>
    <recommendedName>
        <fullName evidence="9">MutS protein homolog 5</fullName>
    </recommendedName>
</protein>
<dbReference type="CDD" id="cd03281">
    <property type="entry name" value="ABC_MSH5_euk"/>
    <property type="match status" value="1"/>
</dbReference>
<dbReference type="PANTHER" id="PTHR11361:SF20">
    <property type="entry name" value="MUTS PROTEIN HOMOLOG 5"/>
    <property type="match status" value="1"/>
</dbReference>
<keyword evidence="6" id="KW-0234">DNA repair</keyword>
<evidence type="ECO:0000313" key="13">
    <source>
        <dbReference type="Proteomes" id="UP001374579"/>
    </source>
</evidence>
<dbReference type="AlphaFoldDB" id="A0AAN9GAM3"/>
<dbReference type="InterPro" id="IPR000432">
    <property type="entry name" value="DNA_mismatch_repair_MutS_C"/>
</dbReference>
<sequence length="859" mass="95510">MASTSSSVSRHEPQRSSSSSSQLNRRGQALGSSTIDHEDDGSLCSEDVQVHQAVPSSAVQSSAQRDVLLSLVWHGGKLGVAYYDLDTPQVCFMPDQPELGDFVLLQQILKEIEPSAIILSSKQDERLLKILKQTPEESEAVDSASEQDGENKLVFLPSTDFALEASKRRILSLSVPALPSHSTETERVLYFNSVLPMDSFCVIKAIGGLLKYLDQARVGVELEESSVRVPVLGFRTFTVEDQMIIDDSTYSALQIFHKEAHPSVYKVGTSSSSKEGLSLFGILNRCKSQIGSKQLRLWFVRPLKNLSMLKQRLDAISFLTQPRNIEVLSSLQSNLKHVKNVGRILARMIEARAMPSDWMTLYKAVYHAIVIGDICRSQAQQVDIFRKTAQILAADELLMIVSILSKTVDFDAPSDNNSFMVKTGVDEELDEKKRLYFGLPDLMTKVAREELSRLGDNIKTCNVIYLPQICYLLAVPKPDGIDSGDFYMPGMQFMFECNNVLHYKSARTRDLDNMLGDTLCDIKDMEMSIMLKLQNTIVQHSAVLLDIMEYAAQLDCLQSLASCAIEFGYVRPELTEDDVIDVKKGRHPIQELCCSPFIPNDIQSSGAHGKVKILTGPNACGKSVYLKQVAVIVYMAHIGSFVPAESALVGQIDRIFSRVKSLESVSVGLSTFMLDINQMADALNNATSKSLVVVDEFGKGTETVDGLSLLSASLRFWLKKMEGCPHVFVSTHFHELVQQPLLPESPLLQFLTMETLQEEGELVFLYHLAEGHTTSSYAAHTALKAGLPPDIVQRGRQVSSLLSQYKPVHQIDDSSSDTHFKRCQKIVDRFFQLDLEQSDVKGFLQNFVLPVSKGQAVDW</sequence>
<dbReference type="SMART" id="SM00534">
    <property type="entry name" value="MUTSac"/>
    <property type="match status" value="1"/>
</dbReference>
<evidence type="ECO:0000256" key="6">
    <source>
        <dbReference type="ARBA" id="ARBA00023204"/>
    </source>
</evidence>
<gene>
    <name evidence="12" type="ORF">V1264_023957</name>
</gene>
<dbReference type="SUPFAM" id="SSF52540">
    <property type="entry name" value="P-loop containing nucleoside triphosphate hydrolases"/>
    <property type="match status" value="1"/>
</dbReference>
<organism evidence="12 13">
    <name type="scientific">Littorina saxatilis</name>
    <dbReference type="NCBI Taxonomy" id="31220"/>
    <lineage>
        <taxon>Eukaryota</taxon>
        <taxon>Metazoa</taxon>
        <taxon>Spiralia</taxon>
        <taxon>Lophotrochozoa</taxon>
        <taxon>Mollusca</taxon>
        <taxon>Gastropoda</taxon>
        <taxon>Caenogastropoda</taxon>
        <taxon>Littorinimorpha</taxon>
        <taxon>Littorinoidea</taxon>
        <taxon>Littorinidae</taxon>
        <taxon>Littorina</taxon>
    </lineage>
</organism>
<evidence type="ECO:0000256" key="4">
    <source>
        <dbReference type="ARBA" id="ARBA00022840"/>
    </source>
</evidence>
<evidence type="ECO:0000256" key="8">
    <source>
        <dbReference type="ARBA" id="ARBA00057350"/>
    </source>
</evidence>
<dbReference type="GO" id="GO:0030983">
    <property type="term" value="F:mismatched DNA binding"/>
    <property type="evidence" value="ECO:0007669"/>
    <property type="project" value="InterPro"/>
</dbReference>
<dbReference type="PROSITE" id="PS00486">
    <property type="entry name" value="DNA_MISMATCH_REPAIR_2"/>
    <property type="match status" value="1"/>
</dbReference>
<evidence type="ECO:0000256" key="1">
    <source>
        <dbReference type="ARBA" id="ARBA00006271"/>
    </source>
</evidence>
<dbReference type="Pfam" id="PF05192">
    <property type="entry name" value="MutS_III"/>
    <property type="match status" value="1"/>
</dbReference>
<dbReference type="InterPro" id="IPR027417">
    <property type="entry name" value="P-loop_NTPase"/>
</dbReference>
<dbReference type="InterPro" id="IPR007696">
    <property type="entry name" value="DNA_mismatch_repair_MutS_core"/>
</dbReference>
<evidence type="ECO:0000259" key="11">
    <source>
        <dbReference type="PROSITE" id="PS00486"/>
    </source>
</evidence>
<dbReference type="Pfam" id="PF00488">
    <property type="entry name" value="MutS_V"/>
    <property type="match status" value="1"/>
</dbReference>
<dbReference type="GO" id="GO:0140664">
    <property type="term" value="F:ATP-dependent DNA damage sensor activity"/>
    <property type="evidence" value="ECO:0007669"/>
    <property type="project" value="InterPro"/>
</dbReference>
<dbReference type="Proteomes" id="UP001374579">
    <property type="component" value="Unassembled WGS sequence"/>
</dbReference>
<comment type="function">
    <text evidence="8">Involved in DNA mismatch repair and meiotic recombination processes. Facilitates crossovers between homologs during meiosis.</text>
</comment>
<dbReference type="SUPFAM" id="SSF48334">
    <property type="entry name" value="DNA repair protein MutS, domain III"/>
    <property type="match status" value="1"/>
</dbReference>
<keyword evidence="13" id="KW-1185">Reference proteome</keyword>
<dbReference type="Gene3D" id="3.40.50.300">
    <property type="entry name" value="P-loop containing nucleotide triphosphate hydrolases"/>
    <property type="match status" value="1"/>
</dbReference>
<dbReference type="FunFam" id="1.10.1420.10:FF:000008">
    <property type="entry name" value="MutS homolog 5 (E. coli)"/>
    <property type="match status" value="1"/>
</dbReference>
<dbReference type="InterPro" id="IPR017261">
    <property type="entry name" value="DNA_mismatch_repair_MutS/MSH"/>
</dbReference>
<keyword evidence="7" id="KW-0469">Meiosis</keyword>
<dbReference type="GO" id="GO:0051026">
    <property type="term" value="P:chiasma assembly"/>
    <property type="evidence" value="ECO:0007669"/>
    <property type="project" value="TreeGrafter"/>
</dbReference>
<evidence type="ECO:0000256" key="9">
    <source>
        <dbReference type="ARBA" id="ARBA00071136"/>
    </source>
</evidence>
<evidence type="ECO:0000256" key="3">
    <source>
        <dbReference type="ARBA" id="ARBA00022763"/>
    </source>
</evidence>
<evidence type="ECO:0000256" key="10">
    <source>
        <dbReference type="SAM" id="MobiDB-lite"/>
    </source>
</evidence>
<dbReference type="SMART" id="SM00533">
    <property type="entry name" value="MUTSd"/>
    <property type="match status" value="1"/>
</dbReference>
<feature type="compositionally biased region" description="Low complexity" evidence="10">
    <location>
        <begin position="15"/>
        <end position="28"/>
    </location>
</feature>
<comment type="caution">
    <text evidence="12">The sequence shown here is derived from an EMBL/GenBank/DDBJ whole genome shotgun (WGS) entry which is preliminary data.</text>
</comment>
<keyword evidence="5" id="KW-0238">DNA-binding</keyword>
<dbReference type="Gene3D" id="1.10.1420.10">
    <property type="match status" value="1"/>
</dbReference>
<dbReference type="SUPFAM" id="SSF53150">
    <property type="entry name" value="DNA repair protein MutS, domain II"/>
    <property type="match status" value="1"/>
</dbReference>
<dbReference type="EMBL" id="JBAMIC010000011">
    <property type="protein sequence ID" value="KAK7101117.1"/>
    <property type="molecule type" value="Genomic_DNA"/>
</dbReference>